<keyword evidence="2" id="KW-1185">Reference proteome</keyword>
<sequence>MPGFFRHYSERNPTNEASNTAVVGPRQILPCLPVQLEPVKTCINREGVQSAFTVEHSTSCEFAGILQQYRSSEAPTKCAILLSESSGQKDSMSLHGKQRESLLRVALLIGSAIAGMTEHQRGVKSTVFRTLYATSDDHPETITRFSLGLDLRKHLYSLEKPVELVVLWPHLSGMSLLSSLPNDILLEILEDLDWRDLIACKRTCHRLDTLVGTAVLLHYTIELAACGMLDGERGRLTLPIRERLDRLKQHREAWRNLTWTEPTISPTSWVGLTPPILFARSVDNDEYFARQPATNTHRCTTKAVCNSHGELLFSIVARDYWSIGTEEYQSRNGWFLNESYILLDLFTSDATAARPIQSPSARCLVVVPISLSDARSYRFFQPEFFQDLTHWSHRIIPWCTGDVDQGYFYADPEDRLLSLRPSTPGSSLSSQFVIDIPVRTFTEYIQSHPEEDGAPVVVPWEEWGPRGARITLETGTGHARWPRTSVHGMRQLSVREDALRGSVTVLDYHPRRVARALARGDAQVVHGGSVGGVVTLLPCIETTVPLPEGPARSLAAGRMLGAWLCKNGVLFVEVRDFSVAVLYFC</sequence>
<accession>A0ACB8SDU9</accession>
<organism evidence="1 2">
    <name type="scientific">Artomyces pyxidatus</name>
    <dbReference type="NCBI Taxonomy" id="48021"/>
    <lineage>
        <taxon>Eukaryota</taxon>
        <taxon>Fungi</taxon>
        <taxon>Dikarya</taxon>
        <taxon>Basidiomycota</taxon>
        <taxon>Agaricomycotina</taxon>
        <taxon>Agaricomycetes</taxon>
        <taxon>Russulales</taxon>
        <taxon>Auriscalpiaceae</taxon>
        <taxon>Artomyces</taxon>
    </lineage>
</organism>
<evidence type="ECO:0000313" key="1">
    <source>
        <dbReference type="EMBL" id="KAI0054620.1"/>
    </source>
</evidence>
<dbReference type="Proteomes" id="UP000814140">
    <property type="component" value="Unassembled WGS sequence"/>
</dbReference>
<name>A0ACB8SDU9_9AGAM</name>
<evidence type="ECO:0000313" key="2">
    <source>
        <dbReference type="Proteomes" id="UP000814140"/>
    </source>
</evidence>
<gene>
    <name evidence="1" type="ORF">BV25DRAFT_1843530</name>
</gene>
<proteinExistence type="predicted"/>
<protein>
    <submittedName>
        <fullName evidence="1">Uncharacterized protein</fullName>
    </submittedName>
</protein>
<reference evidence="1" key="1">
    <citation type="submission" date="2021-03" db="EMBL/GenBank/DDBJ databases">
        <authorList>
            <consortium name="DOE Joint Genome Institute"/>
            <person name="Ahrendt S."/>
            <person name="Looney B.P."/>
            <person name="Miyauchi S."/>
            <person name="Morin E."/>
            <person name="Drula E."/>
            <person name="Courty P.E."/>
            <person name="Chicoki N."/>
            <person name="Fauchery L."/>
            <person name="Kohler A."/>
            <person name="Kuo A."/>
            <person name="Labutti K."/>
            <person name="Pangilinan J."/>
            <person name="Lipzen A."/>
            <person name="Riley R."/>
            <person name="Andreopoulos W."/>
            <person name="He G."/>
            <person name="Johnson J."/>
            <person name="Barry K.W."/>
            <person name="Grigoriev I.V."/>
            <person name="Nagy L."/>
            <person name="Hibbett D."/>
            <person name="Henrissat B."/>
            <person name="Matheny P.B."/>
            <person name="Labbe J."/>
            <person name="Martin F."/>
        </authorList>
    </citation>
    <scope>NUCLEOTIDE SEQUENCE</scope>
    <source>
        <strain evidence="1">HHB10654</strain>
    </source>
</reference>
<reference evidence="1" key="2">
    <citation type="journal article" date="2022" name="New Phytol.">
        <title>Evolutionary transition to the ectomycorrhizal habit in the genomes of a hyperdiverse lineage of mushroom-forming fungi.</title>
        <authorList>
            <person name="Looney B."/>
            <person name="Miyauchi S."/>
            <person name="Morin E."/>
            <person name="Drula E."/>
            <person name="Courty P.E."/>
            <person name="Kohler A."/>
            <person name="Kuo A."/>
            <person name="LaButti K."/>
            <person name="Pangilinan J."/>
            <person name="Lipzen A."/>
            <person name="Riley R."/>
            <person name="Andreopoulos W."/>
            <person name="He G."/>
            <person name="Johnson J."/>
            <person name="Nolan M."/>
            <person name="Tritt A."/>
            <person name="Barry K.W."/>
            <person name="Grigoriev I.V."/>
            <person name="Nagy L.G."/>
            <person name="Hibbett D."/>
            <person name="Henrissat B."/>
            <person name="Matheny P.B."/>
            <person name="Labbe J."/>
            <person name="Martin F.M."/>
        </authorList>
    </citation>
    <scope>NUCLEOTIDE SEQUENCE</scope>
    <source>
        <strain evidence="1">HHB10654</strain>
    </source>
</reference>
<comment type="caution">
    <text evidence="1">The sequence shown here is derived from an EMBL/GenBank/DDBJ whole genome shotgun (WGS) entry which is preliminary data.</text>
</comment>
<dbReference type="EMBL" id="MU277377">
    <property type="protein sequence ID" value="KAI0054620.1"/>
    <property type="molecule type" value="Genomic_DNA"/>
</dbReference>